<dbReference type="GO" id="GO:0005762">
    <property type="term" value="C:mitochondrial large ribosomal subunit"/>
    <property type="evidence" value="ECO:0007669"/>
    <property type="project" value="TreeGrafter"/>
</dbReference>
<dbReference type="GO" id="GO:0003735">
    <property type="term" value="F:structural constituent of ribosome"/>
    <property type="evidence" value="ECO:0007669"/>
    <property type="project" value="InterPro"/>
</dbReference>
<evidence type="ECO:0000256" key="4">
    <source>
        <dbReference type="ARBA" id="ARBA00035290"/>
    </source>
</evidence>
<keyword evidence="7" id="KW-1185">Reference proteome</keyword>
<dbReference type="InterPro" id="IPR000456">
    <property type="entry name" value="Ribosomal_bL17"/>
</dbReference>
<sequence>MNRLRVPLNRRPRKLRGTLGLGSGPEGRIERIRMTVTQLMRHERLEGSFAVLDESRAYAELLIQQAAMHGPKNKEVVEMADFWLLDKDLVHKLFNTLVPRYKNYSTSYTDQYQLPNVYPENRMQAVLELKGNPWPPVNEHAVDTSKWIHNVLLTAARKSMTNKTTDTSLSDIALNTGQTHGTAV</sequence>
<dbReference type="Proteomes" id="UP000593567">
    <property type="component" value="Unassembled WGS sequence"/>
</dbReference>
<keyword evidence="3" id="KW-0687">Ribonucleoprotein</keyword>
<dbReference type="Pfam" id="PF01196">
    <property type="entry name" value="Ribosomal_L17"/>
    <property type="match status" value="1"/>
</dbReference>
<dbReference type="PANTHER" id="PTHR14413">
    <property type="entry name" value="RIBOSOMAL PROTEIN L17"/>
    <property type="match status" value="1"/>
</dbReference>
<evidence type="ECO:0000256" key="2">
    <source>
        <dbReference type="ARBA" id="ARBA00022980"/>
    </source>
</evidence>
<evidence type="ECO:0000256" key="5">
    <source>
        <dbReference type="ARBA" id="ARBA00035413"/>
    </source>
</evidence>
<dbReference type="FunFam" id="3.90.1030.10:FF:000009">
    <property type="entry name" value="39S ribosomal protein L17, mitochondrial"/>
    <property type="match status" value="1"/>
</dbReference>
<dbReference type="AlphaFoldDB" id="A0A7J7IUV3"/>
<reference evidence="6" key="1">
    <citation type="submission" date="2020-06" db="EMBL/GenBank/DDBJ databases">
        <title>Draft genome of Bugula neritina, a colonial animal packing powerful symbionts and potential medicines.</title>
        <authorList>
            <person name="Rayko M."/>
        </authorList>
    </citation>
    <scope>NUCLEOTIDE SEQUENCE [LARGE SCALE GENOMIC DNA]</scope>
    <source>
        <strain evidence="6">Kwan_BN1</strain>
    </source>
</reference>
<organism evidence="6 7">
    <name type="scientific">Bugula neritina</name>
    <name type="common">Brown bryozoan</name>
    <name type="synonym">Sertularia neritina</name>
    <dbReference type="NCBI Taxonomy" id="10212"/>
    <lineage>
        <taxon>Eukaryota</taxon>
        <taxon>Metazoa</taxon>
        <taxon>Spiralia</taxon>
        <taxon>Lophotrochozoa</taxon>
        <taxon>Bryozoa</taxon>
        <taxon>Gymnolaemata</taxon>
        <taxon>Cheilostomatida</taxon>
        <taxon>Flustrina</taxon>
        <taxon>Buguloidea</taxon>
        <taxon>Bugulidae</taxon>
        <taxon>Bugula</taxon>
    </lineage>
</organism>
<name>A0A7J7IUV3_BUGNE</name>
<dbReference type="SUPFAM" id="SSF64263">
    <property type="entry name" value="Prokaryotic ribosomal protein L17"/>
    <property type="match status" value="1"/>
</dbReference>
<evidence type="ECO:0000313" key="7">
    <source>
        <dbReference type="Proteomes" id="UP000593567"/>
    </source>
</evidence>
<evidence type="ECO:0000313" key="6">
    <source>
        <dbReference type="EMBL" id="KAF6017712.1"/>
    </source>
</evidence>
<evidence type="ECO:0000256" key="3">
    <source>
        <dbReference type="ARBA" id="ARBA00023274"/>
    </source>
</evidence>
<proteinExistence type="inferred from homology"/>
<protein>
    <recommendedName>
        <fullName evidence="4">Large ribosomal subunit protein bL17m</fullName>
    </recommendedName>
    <alternativeName>
        <fullName evidence="5">39S ribosomal protein L17, mitochondrial</fullName>
    </alternativeName>
</protein>
<evidence type="ECO:0000256" key="1">
    <source>
        <dbReference type="ARBA" id="ARBA00008777"/>
    </source>
</evidence>
<dbReference type="Gene3D" id="3.90.1030.10">
    <property type="entry name" value="Ribosomal protein L17"/>
    <property type="match status" value="1"/>
</dbReference>
<dbReference type="InterPro" id="IPR036373">
    <property type="entry name" value="Ribosomal_bL17_sf"/>
</dbReference>
<dbReference type="EMBL" id="VXIV02003366">
    <property type="protein sequence ID" value="KAF6017712.1"/>
    <property type="molecule type" value="Genomic_DNA"/>
</dbReference>
<comment type="similarity">
    <text evidence="1">Belongs to the bacterial ribosomal protein bL17 family.</text>
</comment>
<comment type="caution">
    <text evidence="6">The sequence shown here is derived from an EMBL/GenBank/DDBJ whole genome shotgun (WGS) entry which is preliminary data.</text>
</comment>
<dbReference type="OrthoDB" id="275000at2759"/>
<dbReference type="GO" id="GO:0006412">
    <property type="term" value="P:translation"/>
    <property type="evidence" value="ECO:0007669"/>
    <property type="project" value="InterPro"/>
</dbReference>
<gene>
    <name evidence="6" type="ORF">EB796_023994</name>
</gene>
<keyword evidence="2" id="KW-0689">Ribosomal protein</keyword>
<dbReference type="PANTHER" id="PTHR14413:SF16">
    <property type="entry name" value="LARGE RIBOSOMAL SUBUNIT PROTEIN BL17M"/>
    <property type="match status" value="1"/>
</dbReference>
<accession>A0A7J7IUV3</accession>